<feature type="region of interest" description="Disordered" evidence="1">
    <location>
        <begin position="172"/>
        <end position="191"/>
    </location>
</feature>
<dbReference type="Pfam" id="PF05036">
    <property type="entry name" value="SPOR"/>
    <property type="match status" value="1"/>
</dbReference>
<feature type="domain" description="SPOR" evidence="2">
    <location>
        <begin position="758"/>
        <end position="842"/>
    </location>
</feature>
<feature type="compositionally biased region" description="Low complexity" evidence="1">
    <location>
        <begin position="740"/>
        <end position="759"/>
    </location>
</feature>
<feature type="compositionally biased region" description="Basic and acidic residues" evidence="1">
    <location>
        <begin position="344"/>
        <end position="360"/>
    </location>
</feature>
<dbReference type="InterPro" id="IPR007730">
    <property type="entry name" value="SPOR-like_dom"/>
</dbReference>
<feature type="compositionally biased region" description="Low complexity" evidence="1">
    <location>
        <begin position="640"/>
        <end position="652"/>
    </location>
</feature>
<protein>
    <submittedName>
        <fullName evidence="3">SPOR domain-containing protein</fullName>
    </submittedName>
</protein>
<gene>
    <name evidence="3" type="ORF">JF539_08975</name>
</gene>
<dbReference type="Proteomes" id="UP000664096">
    <property type="component" value="Unassembled WGS sequence"/>
</dbReference>
<feature type="compositionally biased region" description="Basic and acidic residues" evidence="1">
    <location>
        <begin position="52"/>
        <end position="61"/>
    </location>
</feature>
<organism evidence="3 4">
    <name type="scientific">Roseibium aggregatum</name>
    <dbReference type="NCBI Taxonomy" id="187304"/>
    <lineage>
        <taxon>Bacteria</taxon>
        <taxon>Pseudomonadati</taxon>
        <taxon>Pseudomonadota</taxon>
        <taxon>Alphaproteobacteria</taxon>
        <taxon>Hyphomicrobiales</taxon>
        <taxon>Stappiaceae</taxon>
        <taxon>Roseibium</taxon>
    </lineage>
</organism>
<feature type="compositionally biased region" description="Low complexity" evidence="1">
    <location>
        <begin position="658"/>
        <end position="703"/>
    </location>
</feature>
<dbReference type="InterPro" id="IPR036680">
    <property type="entry name" value="SPOR-like_sf"/>
</dbReference>
<feature type="compositionally biased region" description="Acidic residues" evidence="1">
    <location>
        <begin position="389"/>
        <end position="420"/>
    </location>
</feature>
<feature type="region of interest" description="Disordered" evidence="1">
    <location>
        <begin position="1"/>
        <end position="135"/>
    </location>
</feature>
<feature type="region of interest" description="Disordered" evidence="1">
    <location>
        <begin position="267"/>
        <end position="466"/>
    </location>
</feature>
<feature type="compositionally biased region" description="Polar residues" evidence="1">
    <location>
        <begin position="727"/>
        <end position="739"/>
    </location>
</feature>
<dbReference type="RefSeq" id="WP_207139949.1">
    <property type="nucleotide sequence ID" value="NZ_JAEKJZ010000001.1"/>
</dbReference>
<evidence type="ECO:0000259" key="2">
    <source>
        <dbReference type="PROSITE" id="PS51724"/>
    </source>
</evidence>
<feature type="compositionally biased region" description="Low complexity" evidence="1">
    <location>
        <begin position="711"/>
        <end position="726"/>
    </location>
</feature>
<name>A0A939J3D2_9HYPH</name>
<accession>A0A939J3D2</accession>
<dbReference type="PROSITE" id="PS51724">
    <property type="entry name" value="SPOR"/>
    <property type="match status" value="1"/>
</dbReference>
<feature type="region of interest" description="Disordered" evidence="1">
    <location>
        <begin position="540"/>
        <end position="574"/>
    </location>
</feature>
<evidence type="ECO:0000313" key="3">
    <source>
        <dbReference type="EMBL" id="MBN9670467.1"/>
    </source>
</evidence>
<feature type="compositionally biased region" description="Basic and acidic residues" evidence="1">
    <location>
        <begin position="273"/>
        <end position="286"/>
    </location>
</feature>
<proteinExistence type="predicted"/>
<dbReference type="GO" id="GO:0042834">
    <property type="term" value="F:peptidoglycan binding"/>
    <property type="evidence" value="ECO:0007669"/>
    <property type="project" value="InterPro"/>
</dbReference>
<reference evidence="3" key="1">
    <citation type="submission" date="2020-12" db="EMBL/GenBank/DDBJ databases">
        <title>Oil enriched cultivation method for isolating marine PHA-producing bacteria.</title>
        <authorList>
            <person name="Zheng W."/>
            <person name="Yu S."/>
            <person name="Huang Y."/>
        </authorList>
    </citation>
    <scope>NUCLEOTIDE SEQUENCE</scope>
    <source>
        <strain evidence="3">SY-2-12</strain>
    </source>
</reference>
<evidence type="ECO:0000313" key="4">
    <source>
        <dbReference type="Proteomes" id="UP000664096"/>
    </source>
</evidence>
<feature type="compositionally biased region" description="Pro residues" evidence="1">
    <location>
        <begin position="552"/>
        <end position="562"/>
    </location>
</feature>
<dbReference type="AlphaFoldDB" id="A0A939J3D2"/>
<comment type="caution">
    <text evidence="3">The sequence shown here is derived from an EMBL/GenBank/DDBJ whole genome shotgun (WGS) entry which is preliminary data.</text>
</comment>
<feature type="region of interest" description="Disordered" evidence="1">
    <location>
        <begin position="213"/>
        <end position="255"/>
    </location>
</feature>
<feature type="region of interest" description="Disordered" evidence="1">
    <location>
        <begin position="609"/>
        <end position="759"/>
    </location>
</feature>
<feature type="compositionally biased region" description="Polar residues" evidence="1">
    <location>
        <begin position="619"/>
        <end position="630"/>
    </location>
</feature>
<dbReference type="Gene3D" id="3.30.70.1070">
    <property type="entry name" value="Sporulation related repeat"/>
    <property type="match status" value="1"/>
</dbReference>
<sequence length="843" mass="88054">MSSGRVGATDYFAGLEDVAESESGPGPEPASTLRVEPSFTGEAKTGSSPATDSRHAIEPVRLEPYQAPQAEAYQTQDRGAGAERLAMAGFQQASAEAAPQDLEDRSNHVSSLWPKDPQEFQPVEERVTTEPEPVEADELEQAFAEAVEHRPGGFEAELDVALKDQRDPYLGGLNEISGDAGNASGQSSLAPSLSLDLEENLTAELEDELIGALRQSVDQQTDERFETPSQPERPQTPPSYAARFELPEPPSVELEPEVDVEVRSAQAPMVELSSERDRSVFEDEPVRTVQPVEPRTSMAAAFSVSPETRPDRYDVQPQRLEDRRPSIDENDFLAALNTPSEEPGSERSELDTAPGRKDDPAGIETLFADLDFPEPVERRPAASMRQPEEPQEPETSVDEIDDMVWPDAAEEVPQAAEDDTPPPPEGYDLDAVARAMQESDPSLTGAGVLPPHSSAERAAVPHARERSRRGVFVAAGVLGVGVLGAAGFFLIDGNSVQVPSGPPPVISGLQEPLKIHPEQSQAPANDQAAKLIYDRVDGAQDAGPDRLVLPESPQPAELPPAPADTNGGAELVPGAPKRVRTLVVRPDGTIISDGDSASPAAPGVAVAPAPAAADGATRVVTTTPVTSGNGSDAPVGSPEVPAASNPVADAPAAPAPGVPAVATPAVVSEGSETPAPAAPTPAEDTAAAQEVATPEPAAPVPTVLPRKKPDAPVQVATAPPAQAETPSTTRSEGPLNLNQSTPASPQTTSSGSGSTTGTIPSGTYIVQVTSQRTAAAASDAYSGLQRRYPGILGNREAVIVAADLGDRGIYYRARIPTGSRGEADTLCQSLQGAGGDCFVRRQP</sequence>
<dbReference type="EMBL" id="JAEKJZ010000001">
    <property type="protein sequence ID" value="MBN9670467.1"/>
    <property type="molecule type" value="Genomic_DNA"/>
</dbReference>
<feature type="compositionally biased region" description="Basic and acidic residues" evidence="1">
    <location>
        <begin position="308"/>
        <end position="327"/>
    </location>
</feature>
<evidence type="ECO:0000256" key="1">
    <source>
        <dbReference type="SAM" id="MobiDB-lite"/>
    </source>
</evidence>